<gene>
    <name evidence="1" type="ORF">RHMOL_Rhmol01G0147300</name>
</gene>
<dbReference type="Proteomes" id="UP001062846">
    <property type="component" value="Chromosome 1"/>
</dbReference>
<reference evidence="1" key="1">
    <citation type="submission" date="2022-02" db="EMBL/GenBank/DDBJ databases">
        <title>Plant Genome Project.</title>
        <authorList>
            <person name="Zhang R.-G."/>
        </authorList>
    </citation>
    <scope>NUCLEOTIDE SEQUENCE</scope>
    <source>
        <strain evidence="1">AT1</strain>
    </source>
</reference>
<evidence type="ECO:0000313" key="2">
    <source>
        <dbReference type="Proteomes" id="UP001062846"/>
    </source>
</evidence>
<accession>A0ACC0Q321</accession>
<organism evidence="1 2">
    <name type="scientific">Rhododendron molle</name>
    <name type="common">Chinese azalea</name>
    <name type="synonym">Azalea mollis</name>
    <dbReference type="NCBI Taxonomy" id="49168"/>
    <lineage>
        <taxon>Eukaryota</taxon>
        <taxon>Viridiplantae</taxon>
        <taxon>Streptophyta</taxon>
        <taxon>Embryophyta</taxon>
        <taxon>Tracheophyta</taxon>
        <taxon>Spermatophyta</taxon>
        <taxon>Magnoliopsida</taxon>
        <taxon>eudicotyledons</taxon>
        <taxon>Gunneridae</taxon>
        <taxon>Pentapetalae</taxon>
        <taxon>asterids</taxon>
        <taxon>Ericales</taxon>
        <taxon>Ericaceae</taxon>
        <taxon>Ericoideae</taxon>
        <taxon>Rhodoreae</taxon>
        <taxon>Rhododendron</taxon>
    </lineage>
</organism>
<dbReference type="EMBL" id="CM046388">
    <property type="protein sequence ID" value="KAI8571801.1"/>
    <property type="molecule type" value="Genomic_DNA"/>
</dbReference>
<sequence length="298" mass="34094">MPLEPEAELMYIRLDGQISYPNTAPERLQRGLATLNVVIGDLHSDPIQLVQLDPTSTIRNPIFTITDPDSSQSFVSRFRTMMLALPEPEPEVNMQAMGWGIADNDDYATSIIQEWYQLKLEGFPQYPEYVPCDHVWCLSQLRPLTRESVNWDRFLPISGIHVKTLKSCLLLGMFTMYEEWTSFQPAYLQAGSSSNAFNQRSEPSFPRSTPLEVLTVLIDNGSMINVYPLRVSYRQGLAKKDLMPSNLFVKAYDSKHRVVEGTLMLKLDAEGFEMDIEFHVVNRPTIFNLLLSRPWLDP</sequence>
<keyword evidence="2" id="KW-1185">Reference proteome</keyword>
<proteinExistence type="predicted"/>
<name>A0ACC0Q321_RHOML</name>
<protein>
    <submittedName>
        <fullName evidence="1">Uncharacterized protein</fullName>
    </submittedName>
</protein>
<evidence type="ECO:0000313" key="1">
    <source>
        <dbReference type="EMBL" id="KAI8571801.1"/>
    </source>
</evidence>
<comment type="caution">
    <text evidence="1">The sequence shown here is derived from an EMBL/GenBank/DDBJ whole genome shotgun (WGS) entry which is preliminary data.</text>
</comment>